<proteinExistence type="predicted"/>
<comment type="caution">
    <text evidence="1">The sequence shown here is derived from an EMBL/GenBank/DDBJ whole genome shotgun (WGS) entry which is preliminary data.</text>
</comment>
<keyword evidence="2" id="KW-1185">Reference proteome</keyword>
<sequence>MTDPTMANHATAVLQCLSDQLQAGKPLYLALDYSHRALSDDELRLDEAAKLKGFVVPLKHRSLNPAIRPYWLPLSGTNAEQLLPSIEQALQEASPDLIAEGCGRRVAGWLEIAGDAQQAALHISEQMIRFSPLGGKHLLRLHDPAVLWALWPLLNHEQQKYLLGPVASWSLIAPNGQLMALQIKPDTGNNKGTPDIWGRQLWQDIALIAPFNQALLAYLAQNSDLQIAQLDHLHELGFAAIKRARLLGFSDDADLALFAQHALMIHPFFDRHPLLQKCLTARPADAYYGSLVAELSDSDWQSIAANKV</sequence>
<gene>
    <name evidence="1" type="ORF">ACFQNF_17170</name>
</gene>
<name>A0ABW2R670_9NEIS</name>
<evidence type="ECO:0000313" key="1">
    <source>
        <dbReference type="EMBL" id="MFC7421597.1"/>
    </source>
</evidence>
<dbReference type="Proteomes" id="UP001596473">
    <property type="component" value="Unassembled WGS sequence"/>
</dbReference>
<reference evidence="2" key="1">
    <citation type="journal article" date="2019" name="Int. J. Syst. Evol. Microbiol.">
        <title>The Global Catalogue of Microorganisms (GCM) 10K type strain sequencing project: providing services to taxonomists for standard genome sequencing and annotation.</title>
        <authorList>
            <consortium name="The Broad Institute Genomics Platform"/>
            <consortium name="The Broad Institute Genome Sequencing Center for Infectious Disease"/>
            <person name="Wu L."/>
            <person name="Ma J."/>
        </authorList>
    </citation>
    <scope>NUCLEOTIDE SEQUENCE [LARGE SCALE GENOMIC DNA]</scope>
    <source>
        <strain evidence="2">CCUG 62945</strain>
    </source>
</reference>
<organism evidence="1 2">
    <name type="scientific">Iodobacter arcticus</name>
    <dbReference type="NCBI Taxonomy" id="590593"/>
    <lineage>
        <taxon>Bacteria</taxon>
        <taxon>Pseudomonadati</taxon>
        <taxon>Pseudomonadota</taxon>
        <taxon>Betaproteobacteria</taxon>
        <taxon>Neisseriales</taxon>
        <taxon>Chitinibacteraceae</taxon>
        <taxon>Iodobacter</taxon>
    </lineage>
</organism>
<evidence type="ECO:0008006" key="3">
    <source>
        <dbReference type="Google" id="ProtNLM"/>
    </source>
</evidence>
<dbReference type="RefSeq" id="WP_380189136.1">
    <property type="nucleotide sequence ID" value="NZ_JBHTBQ010000035.1"/>
</dbReference>
<dbReference type="EMBL" id="JBHTBQ010000035">
    <property type="protein sequence ID" value="MFC7421597.1"/>
    <property type="molecule type" value="Genomic_DNA"/>
</dbReference>
<evidence type="ECO:0000313" key="2">
    <source>
        <dbReference type="Proteomes" id="UP001596473"/>
    </source>
</evidence>
<protein>
    <recommendedName>
        <fullName evidence="3">DUF4123 domain-containing protein</fullName>
    </recommendedName>
</protein>
<accession>A0ABW2R670</accession>